<dbReference type="Proteomes" id="UP000004931">
    <property type="component" value="Unassembled WGS sequence"/>
</dbReference>
<dbReference type="AlphaFoldDB" id="A0YF57"/>
<comment type="caution">
    <text evidence="1">The sequence shown here is derived from an EMBL/GenBank/DDBJ whole genome shotgun (WGS) entry which is preliminary data.</text>
</comment>
<organism evidence="1 2">
    <name type="scientific">marine gamma proteobacterium HTCC2143</name>
    <dbReference type="NCBI Taxonomy" id="247633"/>
    <lineage>
        <taxon>Bacteria</taxon>
        <taxon>Pseudomonadati</taxon>
        <taxon>Pseudomonadota</taxon>
        <taxon>Gammaproteobacteria</taxon>
        <taxon>Cellvibrionales</taxon>
        <taxon>Spongiibacteraceae</taxon>
        <taxon>BD1-7 clade</taxon>
    </lineage>
</organism>
<gene>
    <name evidence="1" type="ORF">GP2143_00897</name>
</gene>
<reference evidence="1 2" key="1">
    <citation type="journal article" date="2010" name="J. Bacteriol.">
        <title>Genome sequence of the oligotrophic marine Gammaproteobacterium HTCC2143, isolated from the Oregon Coast.</title>
        <authorList>
            <person name="Oh H.M."/>
            <person name="Kang I."/>
            <person name="Ferriera S."/>
            <person name="Giovannoni S.J."/>
            <person name="Cho J.C."/>
        </authorList>
    </citation>
    <scope>NUCLEOTIDE SEQUENCE [LARGE SCALE GENOMIC DNA]</scope>
    <source>
        <strain evidence="1 2">HTCC2143</strain>
    </source>
</reference>
<evidence type="ECO:0000313" key="2">
    <source>
        <dbReference type="Proteomes" id="UP000004931"/>
    </source>
</evidence>
<protein>
    <submittedName>
        <fullName evidence="1">Uncharacterized protein</fullName>
    </submittedName>
</protein>
<dbReference type="EMBL" id="AAVT01000007">
    <property type="protein sequence ID" value="EAW30652.1"/>
    <property type="molecule type" value="Genomic_DNA"/>
</dbReference>
<evidence type="ECO:0000313" key="1">
    <source>
        <dbReference type="EMBL" id="EAW30652.1"/>
    </source>
</evidence>
<keyword evidence="2" id="KW-1185">Reference proteome</keyword>
<proteinExistence type="predicted"/>
<accession>A0YF57</accession>
<sequence>MLKVLISLNINPIADLLDQATGVAVVAAVKTIAFNKIKLGDNVPHSSSSAVLCGLIMLQFF</sequence>
<name>A0YF57_9GAMM</name>